<name>A0A1A8P4B8_9TELE</name>
<keyword evidence="1" id="KW-0472">Membrane</keyword>
<proteinExistence type="predicted"/>
<reference evidence="2" key="2">
    <citation type="submission" date="2016-06" db="EMBL/GenBank/DDBJ databases">
        <title>The genome of a short-lived fish provides insights into sex chromosome evolution and the genetic control of aging.</title>
        <authorList>
            <person name="Reichwald K."/>
            <person name="Felder M."/>
            <person name="Petzold A."/>
            <person name="Koch P."/>
            <person name="Groth M."/>
            <person name="Platzer M."/>
        </authorList>
    </citation>
    <scope>NUCLEOTIDE SEQUENCE</scope>
    <source>
        <tissue evidence="2">Brain</tissue>
    </source>
</reference>
<evidence type="ECO:0000256" key="1">
    <source>
        <dbReference type="SAM" id="Phobius"/>
    </source>
</evidence>
<dbReference type="AlphaFoldDB" id="A0A1A8P4B8"/>
<sequence>LHKCHHPLFSTCPFSSPANIFQASLFSGAAIFLKVLFMVFACGFTDDRISVVPMFFLY</sequence>
<feature type="non-terminal residue" evidence="2">
    <location>
        <position position="1"/>
    </location>
</feature>
<gene>
    <name evidence="2" type="primary">CU302436.1</name>
</gene>
<feature type="transmembrane region" description="Helical" evidence="1">
    <location>
        <begin position="20"/>
        <end position="44"/>
    </location>
</feature>
<dbReference type="EMBL" id="HAEH01005291">
    <property type="protein sequence ID" value="SBR76136.1"/>
    <property type="molecule type" value="Transcribed_RNA"/>
</dbReference>
<keyword evidence="1" id="KW-0812">Transmembrane</keyword>
<keyword evidence="1" id="KW-1133">Transmembrane helix</keyword>
<evidence type="ECO:0000313" key="2">
    <source>
        <dbReference type="EMBL" id="SBR76136.1"/>
    </source>
</evidence>
<reference evidence="2" key="1">
    <citation type="submission" date="2016-05" db="EMBL/GenBank/DDBJ databases">
        <authorList>
            <person name="Lavstsen T."/>
            <person name="Jespersen J.S."/>
        </authorList>
    </citation>
    <scope>NUCLEOTIDE SEQUENCE</scope>
    <source>
        <tissue evidence="2">Brain</tissue>
    </source>
</reference>
<accession>A0A1A8P4B8</accession>
<protein>
    <submittedName>
        <fullName evidence="2">Filamin C, gamma</fullName>
    </submittedName>
</protein>
<organism evidence="2">
    <name type="scientific">Nothobranchius rachovii</name>
    <name type="common">bluefin notho</name>
    <dbReference type="NCBI Taxonomy" id="451742"/>
    <lineage>
        <taxon>Eukaryota</taxon>
        <taxon>Metazoa</taxon>
        <taxon>Chordata</taxon>
        <taxon>Craniata</taxon>
        <taxon>Vertebrata</taxon>
        <taxon>Euteleostomi</taxon>
        <taxon>Actinopterygii</taxon>
        <taxon>Neopterygii</taxon>
        <taxon>Teleostei</taxon>
        <taxon>Neoteleostei</taxon>
        <taxon>Acanthomorphata</taxon>
        <taxon>Ovalentaria</taxon>
        <taxon>Atherinomorphae</taxon>
        <taxon>Cyprinodontiformes</taxon>
        <taxon>Nothobranchiidae</taxon>
        <taxon>Nothobranchius</taxon>
    </lineage>
</organism>